<organism evidence="1 2">
    <name type="scientific">Mucilaginibacter defluvii</name>
    <dbReference type="NCBI Taxonomy" id="1196019"/>
    <lineage>
        <taxon>Bacteria</taxon>
        <taxon>Pseudomonadati</taxon>
        <taxon>Bacteroidota</taxon>
        <taxon>Sphingobacteriia</taxon>
        <taxon>Sphingobacteriales</taxon>
        <taxon>Sphingobacteriaceae</taxon>
        <taxon>Mucilaginibacter</taxon>
    </lineage>
</organism>
<dbReference type="Proteomes" id="UP001501436">
    <property type="component" value="Unassembled WGS sequence"/>
</dbReference>
<comment type="caution">
    <text evidence="1">The sequence shown here is derived from an EMBL/GenBank/DDBJ whole genome shotgun (WGS) entry which is preliminary data.</text>
</comment>
<dbReference type="EMBL" id="BAABJI010000002">
    <property type="protein sequence ID" value="GAA4913340.1"/>
    <property type="molecule type" value="Genomic_DNA"/>
</dbReference>
<sequence length="80" mass="8834">MNEQFEAVLTGSDGPIDGIVTEITNGGGQAYKFQSIDGSLELIIIRNEEGNWERASGTEPYFSGWVDELIEQIQNNQKAL</sequence>
<keyword evidence="2" id="KW-1185">Reference proteome</keyword>
<evidence type="ECO:0000313" key="1">
    <source>
        <dbReference type="EMBL" id="GAA4913340.1"/>
    </source>
</evidence>
<proteinExistence type="predicted"/>
<accession>A0ABP9FQN7</accession>
<name>A0ABP9FQN7_9SPHI</name>
<evidence type="ECO:0000313" key="2">
    <source>
        <dbReference type="Proteomes" id="UP001501436"/>
    </source>
</evidence>
<dbReference type="RefSeq" id="WP_345330504.1">
    <property type="nucleotide sequence ID" value="NZ_BAABJI010000002.1"/>
</dbReference>
<gene>
    <name evidence="1" type="ORF">GCM10023313_15740</name>
</gene>
<protein>
    <submittedName>
        <fullName evidence="1">Uncharacterized protein</fullName>
    </submittedName>
</protein>
<reference evidence="2" key="1">
    <citation type="journal article" date="2019" name="Int. J. Syst. Evol. Microbiol.">
        <title>The Global Catalogue of Microorganisms (GCM) 10K type strain sequencing project: providing services to taxonomists for standard genome sequencing and annotation.</title>
        <authorList>
            <consortium name="The Broad Institute Genomics Platform"/>
            <consortium name="The Broad Institute Genome Sequencing Center for Infectious Disease"/>
            <person name="Wu L."/>
            <person name="Ma J."/>
        </authorList>
    </citation>
    <scope>NUCLEOTIDE SEQUENCE [LARGE SCALE GENOMIC DNA]</scope>
    <source>
        <strain evidence="2">JCM 18283</strain>
    </source>
</reference>